<sequence>MPLLSSRHRSSSSTSSTSVYAPPSPPPYAVSAITEPLSSLSLADTLSSLRLTDNAGKQDAMPPKPDECAAHLLLLAAIHRLKDEISNSNGVFGLDDTILDIPSDDDARAAIHDGLKQKRWAVYVARAADRYARWFNRSIPTRAQGPLRIAEFDVGGPFGHCIHAPEAAPLGLSRANLPPLDVLMVWHSHMLNPRAYLEDCVRAGKLALWSAGMPWGAVAQSIDATTLRYAPGEAARGLWEAGTLLMWDSLHDAPVRNVACRGCRRVMGVPASMAGEELVAAACAQGVSLAQLHDRLGEFGRGYYDKNFAAVCSGCGVTTNHDTMAVDKFLLDMRLLVEKDAPMPGTVLGSSGQTCNVDSSGLSKDMDSFPNRLLALGGNQYVLREINEGTGAKSISSIRAAFEFALEDKQLVTQANGGLGSKPRPASRVAIRKMFSRYWSNPSPFALDLAAAVHRQGTFIDKMQDIDWLHSPTLHTTTGRLVTKYERFFQILADDTSAMVVPTLDVDLAWHTHQCNPFAYYTYSVAKTRTQFVDHDDKVSEHKLSDAFAYTSKQYQKMTGEPYSECTCWYCEAIRESHSSSMGRLFDSKNARASALLHPGDARGRSPSPVRPGTPGGGASGEGVHISAHNAVRTVSTDQGYAVSVARQRERLSHYYEKACKRAVKSGRAPPKQASMQQWCGKAQKILAKHLREREHEGPYMTDPSLAGYQDIYLSNPACMSTIEGSAGNCCQGTLKLRESVYKASALCCSGIKGWPCRRIITTRFMYNEKHWGIMKERGIYPTGWGQDSSSKARKRLGDGRAEWRASAAGKCAAEGTFAGGSGVDPEVPRTSRVSVAGCLRLQPADSECVESTVTGQGSAWQAVPVSESCILNEAKIDATTWPDAGGHGSNLLVMGVLLASQRAGRLADRPGFDCRPNVLAHRTQRASSLQSFLLPGKNAAALPACGSTADILGRLRYLSTPSWRAGGRRKGFIKDFLDRGRGVRGLCEGACACACAEEAGFRRIVLPRPAGKQEITIKHREQQQQQQQQREIDCQLTPMALPSQEGSAEAAAFSPLGKSVRLCTLQVSLAKRRKLQSHGHKAAHQSQLVAPISGLRSTCAINAPSVWCWRVWQRVCACCSGGRSAVILTAETHFQPVDRTQGRGCSTHSYPPAAAGPCIAWPDGPQAAAAHPKLQAHAAKLRPTATPPGKRGKCGLSDGAVVATDLVPGASPLDSSASALLEIARLALGGGAPSASRLVVHWALRLSGQSYQPPASAPCVRVCRMWAHLTSVKYHILPRPRLVIVNDTLALDPAAPVPAIHSLLSPSLWLVCSIATATSPPLLPFPSPSPAGGVRNPLAAQHGIPDLLSSGFVHAPFLDDMSLPLDFKQTPAPPAPVQLTLPHPAPVDKAVSSGSNKRKRSAPASDPRPVKRVAPTTPRRPTGDAPVDTAAAAASPESDKKRNKLGYHRTSVACSKFRPDQPSCVRLTANVFRFQVIAAGARFAAWSPTTTRRAVAPIVYDSRRNAHSVP</sequence>
<proteinExistence type="predicted"/>
<dbReference type="InterPro" id="IPR009836">
    <property type="entry name" value="GRDP-like"/>
</dbReference>
<feature type="region of interest" description="Disordered" evidence="1">
    <location>
        <begin position="598"/>
        <end position="624"/>
    </location>
</feature>
<feature type="region of interest" description="Disordered" evidence="1">
    <location>
        <begin position="1"/>
        <end position="28"/>
    </location>
</feature>
<evidence type="ECO:0000313" key="2">
    <source>
        <dbReference type="EMBL" id="KAB8336789.1"/>
    </source>
</evidence>
<dbReference type="EMBL" id="VIBQ01000009">
    <property type="protein sequence ID" value="KAB8336789.1"/>
    <property type="molecule type" value="Genomic_DNA"/>
</dbReference>
<feature type="compositionally biased region" description="Low complexity" evidence="1">
    <location>
        <begin position="11"/>
        <end position="21"/>
    </location>
</feature>
<protein>
    <submittedName>
        <fullName evidence="2">Uncharacterized protein</fullName>
    </submittedName>
</protein>
<dbReference type="OrthoDB" id="2684236at2759"/>
<gene>
    <name evidence="2" type="ORF">FH972_021098</name>
</gene>
<comment type="caution">
    <text evidence="2">The sequence shown here is derived from an EMBL/GenBank/DDBJ whole genome shotgun (WGS) entry which is preliminary data.</text>
</comment>
<dbReference type="Proteomes" id="UP000327013">
    <property type="component" value="Unassembled WGS sequence"/>
</dbReference>
<name>A0A5N6KNX4_9ROSI</name>
<dbReference type="Pfam" id="PF07173">
    <property type="entry name" value="GRDP-like"/>
    <property type="match status" value="1"/>
</dbReference>
<dbReference type="PANTHER" id="PTHR34365:SF7">
    <property type="entry name" value="GLYCINE-RICH DOMAIN-CONTAINING PROTEIN 1"/>
    <property type="match status" value="1"/>
</dbReference>
<dbReference type="PANTHER" id="PTHR34365">
    <property type="entry name" value="ENOLASE (DUF1399)"/>
    <property type="match status" value="1"/>
</dbReference>
<feature type="compositionally biased region" description="Basic residues" evidence="1">
    <location>
        <begin position="1"/>
        <end position="10"/>
    </location>
</feature>
<reference evidence="2 3" key="1">
    <citation type="submission" date="2019-06" db="EMBL/GenBank/DDBJ databases">
        <title>A chromosomal-level reference genome of Carpinus fangiana (Coryloideae, Betulaceae).</title>
        <authorList>
            <person name="Yang X."/>
            <person name="Wang Z."/>
            <person name="Zhang L."/>
            <person name="Hao G."/>
            <person name="Liu J."/>
            <person name="Yang Y."/>
        </authorList>
    </citation>
    <scope>NUCLEOTIDE SEQUENCE [LARGE SCALE GENOMIC DNA]</scope>
    <source>
        <strain evidence="2">Cfa_2016G</strain>
        <tissue evidence="2">Leaf</tissue>
    </source>
</reference>
<keyword evidence="3" id="KW-1185">Reference proteome</keyword>
<feature type="region of interest" description="Disordered" evidence="1">
    <location>
        <begin position="1375"/>
        <end position="1445"/>
    </location>
</feature>
<accession>A0A5N6KNX4</accession>
<organism evidence="2 3">
    <name type="scientific">Carpinus fangiana</name>
    <dbReference type="NCBI Taxonomy" id="176857"/>
    <lineage>
        <taxon>Eukaryota</taxon>
        <taxon>Viridiplantae</taxon>
        <taxon>Streptophyta</taxon>
        <taxon>Embryophyta</taxon>
        <taxon>Tracheophyta</taxon>
        <taxon>Spermatophyta</taxon>
        <taxon>Magnoliopsida</taxon>
        <taxon>eudicotyledons</taxon>
        <taxon>Gunneridae</taxon>
        <taxon>Pentapetalae</taxon>
        <taxon>rosids</taxon>
        <taxon>fabids</taxon>
        <taxon>Fagales</taxon>
        <taxon>Betulaceae</taxon>
        <taxon>Carpinus</taxon>
    </lineage>
</organism>
<evidence type="ECO:0000313" key="3">
    <source>
        <dbReference type="Proteomes" id="UP000327013"/>
    </source>
</evidence>
<evidence type="ECO:0000256" key="1">
    <source>
        <dbReference type="SAM" id="MobiDB-lite"/>
    </source>
</evidence>